<gene>
    <name evidence="1" type="ORF">QJS04_geneDACA003188</name>
</gene>
<evidence type="ECO:0000313" key="1">
    <source>
        <dbReference type="EMBL" id="KAK1281221.1"/>
    </source>
</evidence>
<keyword evidence="2" id="KW-1185">Reference proteome</keyword>
<reference evidence="1" key="2">
    <citation type="submission" date="2023-06" db="EMBL/GenBank/DDBJ databases">
        <authorList>
            <person name="Ma L."/>
            <person name="Liu K.-W."/>
            <person name="Li Z."/>
            <person name="Hsiao Y.-Y."/>
            <person name="Qi Y."/>
            <person name="Fu T."/>
            <person name="Tang G."/>
            <person name="Zhang D."/>
            <person name="Sun W.-H."/>
            <person name="Liu D.-K."/>
            <person name="Li Y."/>
            <person name="Chen G.-Z."/>
            <person name="Liu X.-D."/>
            <person name="Liao X.-Y."/>
            <person name="Jiang Y.-T."/>
            <person name="Yu X."/>
            <person name="Hao Y."/>
            <person name="Huang J."/>
            <person name="Zhao X.-W."/>
            <person name="Ke S."/>
            <person name="Chen Y.-Y."/>
            <person name="Wu W.-L."/>
            <person name="Hsu J.-L."/>
            <person name="Lin Y.-F."/>
            <person name="Huang M.-D."/>
            <person name="Li C.-Y."/>
            <person name="Huang L."/>
            <person name="Wang Z.-W."/>
            <person name="Zhao X."/>
            <person name="Zhong W.-Y."/>
            <person name="Peng D.-H."/>
            <person name="Ahmad S."/>
            <person name="Lan S."/>
            <person name="Zhang J.-S."/>
            <person name="Tsai W.-C."/>
            <person name="Van De Peer Y."/>
            <person name="Liu Z.-J."/>
        </authorList>
    </citation>
    <scope>NUCLEOTIDE SEQUENCE</scope>
    <source>
        <strain evidence="1">SCP</strain>
        <tissue evidence="1">Leaves</tissue>
    </source>
</reference>
<protein>
    <submittedName>
        <fullName evidence="1">Uncharacterized protein</fullName>
    </submittedName>
</protein>
<reference evidence="1" key="1">
    <citation type="journal article" date="2023" name="Nat. Commun.">
        <title>Diploid and tetraploid genomes of Acorus and the evolution of monocots.</title>
        <authorList>
            <person name="Ma L."/>
            <person name="Liu K.W."/>
            <person name="Li Z."/>
            <person name="Hsiao Y.Y."/>
            <person name="Qi Y."/>
            <person name="Fu T."/>
            <person name="Tang G.D."/>
            <person name="Zhang D."/>
            <person name="Sun W.H."/>
            <person name="Liu D.K."/>
            <person name="Li Y."/>
            <person name="Chen G.Z."/>
            <person name="Liu X.D."/>
            <person name="Liao X.Y."/>
            <person name="Jiang Y.T."/>
            <person name="Yu X."/>
            <person name="Hao Y."/>
            <person name="Huang J."/>
            <person name="Zhao X.W."/>
            <person name="Ke S."/>
            <person name="Chen Y.Y."/>
            <person name="Wu W.L."/>
            <person name="Hsu J.L."/>
            <person name="Lin Y.F."/>
            <person name="Huang M.D."/>
            <person name="Li C.Y."/>
            <person name="Huang L."/>
            <person name="Wang Z.W."/>
            <person name="Zhao X."/>
            <person name="Zhong W.Y."/>
            <person name="Peng D.H."/>
            <person name="Ahmad S."/>
            <person name="Lan S."/>
            <person name="Zhang J.S."/>
            <person name="Tsai W.C."/>
            <person name="Van de Peer Y."/>
            <person name="Liu Z.J."/>
        </authorList>
    </citation>
    <scope>NUCLEOTIDE SEQUENCE</scope>
    <source>
        <strain evidence="1">SCP</strain>
    </source>
</reference>
<organism evidence="1 2">
    <name type="scientific">Acorus gramineus</name>
    <name type="common">Dwarf sweet flag</name>
    <dbReference type="NCBI Taxonomy" id="55184"/>
    <lineage>
        <taxon>Eukaryota</taxon>
        <taxon>Viridiplantae</taxon>
        <taxon>Streptophyta</taxon>
        <taxon>Embryophyta</taxon>
        <taxon>Tracheophyta</taxon>
        <taxon>Spermatophyta</taxon>
        <taxon>Magnoliopsida</taxon>
        <taxon>Liliopsida</taxon>
        <taxon>Acoraceae</taxon>
        <taxon>Acorus</taxon>
    </lineage>
</organism>
<name>A0AAV9BYE9_ACOGR</name>
<sequence>MSDILFNHPYKIKMRSVEKACIAVTLAAALGLRGQVIKSNFQSVKRNWSAIGSSSPHLRFFSTALDAPMRDGPIAGDKAAKLKAAEESLKMVVYLSCWGPN</sequence>
<dbReference type="InterPro" id="IPR022251">
    <property type="entry name" value="DUF3774_wound-induced"/>
</dbReference>
<dbReference type="AlphaFoldDB" id="A0AAV9BYE9"/>
<accession>A0AAV9BYE9</accession>
<comment type="caution">
    <text evidence="1">The sequence shown here is derived from an EMBL/GenBank/DDBJ whole genome shotgun (WGS) entry which is preliminary data.</text>
</comment>
<dbReference type="Pfam" id="PF12609">
    <property type="entry name" value="DUF3774"/>
    <property type="match status" value="1"/>
</dbReference>
<evidence type="ECO:0000313" key="2">
    <source>
        <dbReference type="Proteomes" id="UP001179952"/>
    </source>
</evidence>
<dbReference type="Proteomes" id="UP001179952">
    <property type="component" value="Unassembled WGS sequence"/>
</dbReference>
<proteinExistence type="predicted"/>
<dbReference type="EMBL" id="JAUJYN010000001">
    <property type="protein sequence ID" value="KAK1281221.1"/>
    <property type="molecule type" value="Genomic_DNA"/>
</dbReference>